<proteinExistence type="predicted"/>
<dbReference type="EMBL" id="CALTRL010006095">
    <property type="protein sequence ID" value="CAH7689571.1"/>
    <property type="molecule type" value="Genomic_DNA"/>
</dbReference>
<gene>
    <name evidence="1" type="ORF">PPACK8108_LOCUS24677</name>
</gene>
<name>A0AAV0BS27_PHAPC</name>
<reference evidence="1" key="1">
    <citation type="submission" date="2022-06" db="EMBL/GenBank/DDBJ databases">
        <authorList>
            <consortium name="SYNGENTA / RWTH Aachen University"/>
        </authorList>
    </citation>
    <scope>NUCLEOTIDE SEQUENCE</scope>
</reference>
<dbReference type="Proteomes" id="UP001153365">
    <property type="component" value="Unassembled WGS sequence"/>
</dbReference>
<keyword evidence="2" id="KW-1185">Reference proteome</keyword>
<comment type="caution">
    <text evidence="1">The sequence shown here is derived from an EMBL/GenBank/DDBJ whole genome shotgun (WGS) entry which is preliminary data.</text>
</comment>
<dbReference type="AlphaFoldDB" id="A0AAV0BS27"/>
<sequence>MSAITQTAKGAAVAGGLYFLLHSYIANRSQLISKSLSDLTNQFSYLTIQEANYGNNSKSDLFFYHQRLKETMAERIKFNWNQNIRKIYYSIYDFDPINRLNRFYIETKNTSNIASKN</sequence>
<evidence type="ECO:0000313" key="2">
    <source>
        <dbReference type="Proteomes" id="UP001153365"/>
    </source>
</evidence>
<evidence type="ECO:0000313" key="1">
    <source>
        <dbReference type="EMBL" id="CAH7689571.1"/>
    </source>
</evidence>
<protein>
    <submittedName>
        <fullName evidence="1">Uncharacterized protein</fullName>
    </submittedName>
</protein>
<organism evidence="1 2">
    <name type="scientific">Phakopsora pachyrhizi</name>
    <name type="common">Asian soybean rust disease fungus</name>
    <dbReference type="NCBI Taxonomy" id="170000"/>
    <lineage>
        <taxon>Eukaryota</taxon>
        <taxon>Fungi</taxon>
        <taxon>Dikarya</taxon>
        <taxon>Basidiomycota</taxon>
        <taxon>Pucciniomycotina</taxon>
        <taxon>Pucciniomycetes</taxon>
        <taxon>Pucciniales</taxon>
        <taxon>Phakopsoraceae</taxon>
        <taxon>Phakopsora</taxon>
    </lineage>
</organism>
<accession>A0AAV0BS27</accession>